<gene>
    <name evidence="14" type="ORF">LUZ63_008599</name>
</gene>
<dbReference type="Gene3D" id="3.10.129.10">
    <property type="entry name" value="Hotdog Thioesterase"/>
    <property type="match status" value="1"/>
</dbReference>
<name>A0A9Q0CUQ9_9POAL</name>
<evidence type="ECO:0000256" key="3">
    <source>
        <dbReference type="ARBA" id="ARBA00022516"/>
    </source>
</evidence>
<keyword evidence="5 11" id="KW-0934">Plastid</keyword>
<keyword evidence="8" id="KW-0809">Transit peptide</keyword>
<comment type="similarity">
    <text evidence="2 11">Belongs to the acyl-ACP thioesterase family.</text>
</comment>
<keyword evidence="10 11" id="KW-0275">Fatty acid biosynthesis</keyword>
<dbReference type="GO" id="GO:0016297">
    <property type="term" value="F:fatty acyl-[ACP] hydrolase activity"/>
    <property type="evidence" value="ECO:0007669"/>
    <property type="project" value="InterPro"/>
</dbReference>
<evidence type="ECO:0000256" key="5">
    <source>
        <dbReference type="ARBA" id="ARBA00022640"/>
    </source>
</evidence>
<sequence length="384" mass="43545">MVASIVMSAFFPTSSVKTSLSKTVANGTIENPSPFNFPSKCCNFPPQSTISKSTTCRVISNVNGHIVTTGLGKVAIHSFTTSPTKRTLLDQQSDFTLHDAFGFGRIVQDGFVLNQNFLIRSYDIGADQTASIETLMKHLQEAALNQGRVFGYSDSYGSTREMIKRNIIFVFSKMQLAIDRYPSWGDIVTVDTWIASHGKNGIRKEWRMRDYYSGQTILRATSVVVLMNKLTRKFVKLPEEVRNELQPYFFEQRLITEDEDLLEHNHHQKFNGDNAEKNIVKGLRPKWGDLDPNQHVNNVKYIEWILESVPMEILEKRELAGMTVEFRRECRKDSVIQSETTIYYSDSATSATLIHCDHLLSLDSGVTALKARTTWRPKRATSIG</sequence>
<dbReference type="InterPro" id="IPR002864">
    <property type="entry name" value="Acyl-ACP_thioesterase_NHD"/>
</dbReference>
<evidence type="ECO:0000256" key="7">
    <source>
        <dbReference type="ARBA" id="ARBA00022832"/>
    </source>
</evidence>
<dbReference type="Pfam" id="PF01643">
    <property type="entry name" value="Acyl-ACP_TE"/>
    <property type="match status" value="1"/>
</dbReference>
<comment type="function">
    <text evidence="11">Plays an essential role in chain termination during de novo fatty acid synthesis.</text>
</comment>
<accession>A0A9Q0CUQ9</accession>
<dbReference type="EC" id="3.1.2.-" evidence="11"/>
<evidence type="ECO:0000256" key="9">
    <source>
        <dbReference type="ARBA" id="ARBA00023098"/>
    </source>
</evidence>
<dbReference type="InterPro" id="IPR045023">
    <property type="entry name" value="FATA/B"/>
</dbReference>
<evidence type="ECO:0000259" key="13">
    <source>
        <dbReference type="Pfam" id="PF20791"/>
    </source>
</evidence>
<keyword evidence="3 11" id="KW-0444">Lipid biosynthesis</keyword>
<dbReference type="EMBL" id="JAMQYH010000002">
    <property type="protein sequence ID" value="KAJ1700087.1"/>
    <property type="molecule type" value="Genomic_DNA"/>
</dbReference>
<keyword evidence="7 11" id="KW-0276">Fatty acid metabolism</keyword>
<evidence type="ECO:0000256" key="10">
    <source>
        <dbReference type="ARBA" id="ARBA00023160"/>
    </source>
</evidence>
<dbReference type="GO" id="GO:0000036">
    <property type="term" value="F:acyl carrier activity"/>
    <property type="evidence" value="ECO:0007669"/>
    <property type="project" value="TreeGrafter"/>
</dbReference>
<dbReference type="CDD" id="cd00586">
    <property type="entry name" value="4HBT"/>
    <property type="match status" value="1"/>
</dbReference>
<evidence type="ECO:0000256" key="1">
    <source>
        <dbReference type="ARBA" id="ARBA00004229"/>
    </source>
</evidence>
<dbReference type="InterPro" id="IPR029069">
    <property type="entry name" value="HotDog_dom_sf"/>
</dbReference>
<evidence type="ECO:0000256" key="2">
    <source>
        <dbReference type="ARBA" id="ARBA00006500"/>
    </source>
</evidence>
<dbReference type="FunFam" id="3.10.129.10:FF:000014">
    <property type="entry name" value="Acyl-[acyl-carrier-protein] hydrolase"/>
    <property type="match status" value="1"/>
</dbReference>
<evidence type="ECO:0000256" key="11">
    <source>
        <dbReference type="RuleBase" id="RU363096"/>
    </source>
</evidence>
<protein>
    <recommendedName>
        <fullName evidence="11">Acyl-[acyl-carrier-protein] hydrolase</fullName>
        <ecNumber evidence="11">3.1.2.-</ecNumber>
    </recommendedName>
</protein>
<organism evidence="14 15">
    <name type="scientific">Rhynchospora breviuscula</name>
    <dbReference type="NCBI Taxonomy" id="2022672"/>
    <lineage>
        <taxon>Eukaryota</taxon>
        <taxon>Viridiplantae</taxon>
        <taxon>Streptophyta</taxon>
        <taxon>Embryophyta</taxon>
        <taxon>Tracheophyta</taxon>
        <taxon>Spermatophyta</taxon>
        <taxon>Magnoliopsida</taxon>
        <taxon>Liliopsida</taxon>
        <taxon>Poales</taxon>
        <taxon>Cyperaceae</taxon>
        <taxon>Cyperoideae</taxon>
        <taxon>Rhynchosporeae</taxon>
        <taxon>Rhynchospora</taxon>
    </lineage>
</organism>
<proteinExistence type="inferred from homology"/>
<reference evidence="14" key="1">
    <citation type="journal article" date="2022" name="Cell">
        <title>Repeat-based holocentromeres influence genome architecture and karyotype evolution.</title>
        <authorList>
            <person name="Hofstatter P.G."/>
            <person name="Thangavel G."/>
            <person name="Lux T."/>
            <person name="Neumann P."/>
            <person name="Vondrak T."/>
            <person name="Novak P."/>
            <person name="Zhang M."/>
            <person name="Costa L."/>
            <person name="Castellani M."/>
            <person name="Scott A."/>
            <person name="Toegelov H."/>
            <person name="Fuchs J."/>
            <person name="Mata-Sucre Y."/>
            <person name="Dias Y."/>
            <person name="Vanzela A.L.L."/>
            <person name="Huettel B."/>
            <person name="Almeida C.C.S."/>
            <person name="Simkova H."/>
            <person name="Souza G."/>
            <person name="Pedrosa-Harand A."/>
            <person name="Macas J."/>
            <person name="Mayer K.F.X."/>
            <person name="Houben A."/>
            <person name="Marques A."/>
        </authorList>
    </citation>
    <scope>NUCLEOTIDE SEQUENCE</scope>
    <source>
        <strain evidence="14">RhyBre1mFocal</strain>
    </source>
</reference>
<feature type="domain" description="Acyl-ACP thioesterase N-terminal hotdog" evidence="12">
    <location>
        <begin position="112"/>
        <end position="244"/>
    </location>
</feature>
<dbReference type="OrthoDB" id="618395at2759"/>
<dbReference type="Proteomes" id="UP001151287">
    <property type="component" value="Unassembled WGS sequence"/>
</dbReference>
<dbReference type="PANTHER" id="PTHR31727:SF2">
    <property type="entry name" value="PALMITOYL-ACYL CARRIER PROTEIN THIOESTERASE, CHLOROPLASTIC"/>
    <property type="match status" value="1"/>
</dbReference>
<keyword evidence="15" id="KW-1185">Reference proteome</keyword>
<keyword evidence="9 11" id="KW-0443">Lipid metabolism</keyword>
<evidence type="ECO:0000256" key="4">
    <source>
        <dbReference type="ARBA" id="ARBA00022528"/>
    </source>
</evidence>
<dbReference type="PANTHER" id="PTHR31727">
    <property type="entry name" value="OLEOYL-ACYL CARRIER PROTEIN THIOESTERASE 1, CHLOROPLASTIC"/>
    <property type="match status" value="1"/>
</dbReference>
<evidence type="ECO:0000256" key="8">
    <source>
        <dbReference type="ARBA" id="ARBA00022946"/>
    </source>
</evidence>
<evidence type="ECO:0000313" key="14">
    <source>
        <dbReference type="EMBL" id="KAJ1700087.1"/>
    </source>
</evidence>
<feature type="domain" description="Acyl-ACP thioesterase-like C-terminal" evidence="13">
    <location>
        <begin position="275"/>
        <end position="376"/>
    </location>
</feature>
<dbReference type="InterPro" id="IPR049427">
    <property type="entry name" value="Acyl-ACP_TE_C"/>
</dbReference>
<dbReference type="AlphaFoldDB" id="A0A9Q0CUQ9"/>
<keyword evidence="4 11" id="KW-0150">Chloroplast</keyword>
<comment type="caution">
    <text evidence="14">The sequence shown here is derived from an EMBL/GenBank/DDBJ whole genome shotgun (WGS) entry which is preliminary data.</text>
</comment>
<dbReference type="Pfam" id="PF20791">
    <property type="entry name" value="Acyl-ACP_TE_C"/>
    <property type="match status" value="1"/>
</dbReference>
<keyword evidence="6 11" id="KW-0378">Hydrolase</keyword>
<comment type="subcellular location">
    <subcellularLocation>
        <location evidence="1 11">Plastid</location>
        <location evidence="1 11">Chloroplast</location>
    </subcellularLocation>
</comment>
<evidence type="ECO:0000259" key="12">
    <source>
        <dbReference type="Pfam" id="PF01643"/>
    </source>
</evidence>
<evidence type="ECO:0000256" key="6">
    <source>
        <dbReference type="ARBA" id="ARBA00022801"/>
    </source>
</evidence>
<dbReference type="SUPFAM" id="SSF54637">
    <property type="entry name" value="Thioesterase/thiol ester dehydrase-isomerase"/>
    <property type="match status" value="2"/>
</dbReference>
<dbReference type="GO" id="GO:0009507">
    <property type="term" value="C:chloroplast"/>
    <property type="evidence" value="ECO:0007669"/>
    <property type="project" value="UniProtKB-SubCell"/>
</dbReference>
<evidence type="ECO:0000313" key="15">
    <source>
        <dbReference type="Proteomes" id="UP001151287"/>
    </source>
</evidence>